<evidence type="ECO:0000313" key="2">
    <source>
        <dbReference type="EMBL" id="MBM6401129.1"/>
    </source>
</evidence>
<feature type="compositionally biased region" description="Low complexity" evidence="1">
    <location>
        <begin position="1"/>
        <end position="10"/>
    </location>
</feature>
<keyword evidence="3" id="KW-1185">Reference proteome</keyword>
<gene>
    <name evidence="2" type="ORF">JQN70_12075</name>
</gene>
<evidence type="ECO:0000313" key="3">
    <source>
        <dbReference type="Proteomes" id="UP001430172"/>
    </source>
</evidence>
<accession>A0ABS2CMN0</accession>
<name>A0ABS2CMN0_9MICO</name>
<feature type="region of interest" description="Disordered" evidence="1">
    <location>
        <begin position="1"/>
        <end position="51"/>
    </location>
</feature>
<dbReference type="Proteomes" id="UP001430172">
    <property type="component" value="Unassembled WGS sequence"/>
</dbReference>
<comment type="caution">
    <text evidence="2">The sequence shown here is derived from an EMBL/GenBank/DDBJ whole genome shotgun (WGS) entry which is preliminary data.</text>
</comment>
<reference evidence="2" key="1">
    <citation type="submission" date="2021-02" db="EMBL/GenBank/DDBJ databases">
        <title>Phycicoccus sp. MQZ13P-5T, whole genome shotgun sequence.</title>
        <authorList>
            <person name="Tuo L."/>
        </authorList>
    </citation>
    <scope>NUCLEOTIDE SEQUENCE</scope>
    <source>
        <strain evidence="2">MQZ13P-5</strain>
    </source>
</reference>
<proteinExistence type="predicted"/>
<feature type="region of interest" description="Disordered" evidence="1">
    <location>
        <begin position="73"/>
        <end position="93"/>
    </location>
</feature>
<sequence>MTWTDPTGRTRTTHPPDRLDSTVLPDTGTDRPPPPTSHSPVLPDGPHSALEHHLEHAAACRVHVVHPAAAITYRAGPHQRHRRRPPSTDPPPF</sequence>
<evidence type="ECO:0000256" key="1">
    <source>
        <dbReference type="SAM" id="MobiDB-lite"/>
    </source>
</evidence>
<dbReference type="RefSeq" id="WP_204131584.1">
    <property type="nucleotide sequence ID" value="NZ_JAFDVD010000012.1"/>
</dbReference>
<dbReference type="EMBL" id="JAFDVD010000012">
    <property type="protein sequence ID" value="MBM6401129.1"/>
    <property type="molecule type" value="Genomic_DNA"/>
</dbReference>
<organism evidence="2 3">
    <name type="scientific">Phycicoccus sonneratiae</name>
    <dbReference type="NCBI Taxonomy" id="2807628"/>
    <lineage>
        <taxon>Bacteria</taxon>
        <taxon>Bacillati</taxon>
        <taxon>Actinomycetota</taxon>
        <taxon>Actinomycetes</taxon>
        <taxon>Micrococcales</taxon>
        <taxon>Intrasporangiaceae</taxon>
        <taxon>Phycicoccus</taxon>
    </lineage>
</organism>
<protein>
    <submittedName>
        <fullName evidence="2">Uncharacterized protein</fullName>
    </submittedName>
</protein>